<name>A0AA49A635_9BURK</name>
<dbReference type="Proteomes" id="UP000662888">
    <property type="component" value="Chromosome"/>
</dbReference>
<dbReference type="Pfam" id="PF00698">
    <property type="entry name" value="Acyl_transf_1"/>
    <property type="match status" value="1"/>
</dbReference>
<dbReference type="InterPro" id="IPR016035">
    <property type="entry name" value="Acyl_Trfase/lysoPLipase"/>
</dbReference>
<accession>A0AA49A635</accession>
<dbReference type="InterPro" id="IPR020841">
    <property type="entry name" value="PKS_Beta-ketoAc_synthase_dom"/>
</dbReference>
<evidence type="ECO:0000313" key="5">
    <source>
        <dbReference type="EMBL" id="QPI47854.1"/>
    </source>
</evidence>
<feature type="domain" description="Ketosynthase family 3 (KS3)" evidence="4">
    <location>
        <begin position="4"/>
        <end position="461"/>
    </location>
</feature>
<dbReference type="EMBL" id="CP065053">
    <property type="protein sequence ID" value="QPI47854.1"/>
    <property type="molecule type" value="Genomic_DNA"/>
</dbReference>
<dbReference type="Gene3D" id="3.40.366.10">
    <property type="entry name" value="Malonyl-Coenzyme A Acyl Carrier Protein, domain 2"/>
    <property type="match status" value="1"/>
</dbReference>
<proteinExistence type="predicted"/>
<dbReference type="InterPro" id="IPR042104">
    <property type="entry name" value="PKS_dehydratase_sf"/>
</dbReference>
<gene>
    <name evidence="5" type="ORF">IV454_20050</name>
</gene>
<dbReference type="InterPro" id="IPR014043">
    <property type="entry name" value="Acyl_transferase_dom"/>
</dbReference>
<keyword evidence="2" id="KW-0597">Phosphoprotein</keyword>
<dbReference type="SUPFAM" id="SSF53901">
    <property type="entry name" value="Thiolase-like"/>
    <property type="match status" value="1"/>
</dbReference>
<organism evidence="5 6">
    <name type="scientific">Massilia antarctica</name>
    <dbReference type="NCBI Taxonomy" id="2765360"/>
    <lineage>
        <taxon>Bacteria</taxon>
        <taxon>Pseudomonadati</taxon>
        <taxon>Pseudomonadota</taxon>
        <taxon>Betaproteobacteria</taxon>
        <taxon>Burkholderiales</taxon>
        <taxon>Oxalobacteraceae</taxon>
        <taxon>Telluria group</taxon>
        <taxon>Massilia</taxon>
    </lineage>
</organism>
<dbReference type="CDD" id="cd00833">
    <property type="entry name" value="PKS"/>
    <property type="match status" value="1"/>
</dbReference>
<keyword evidence="5" id="KW-0012">Acyltransferase</keyword>
<dbReference type="SMART" id="SM00827">
    <property type="entry name" value="PKS_AT"/>
    <property type="match status" value="1"/>
</dbReference>
<dbReference type="Gene3D" id="3.90.470.20">
    <property type="entry name" value="4'-phosphopantetheinyl transferase domain"/>
    <property type="match status" value="2"/>
</dbReference>
<dbReference type="InterPro" id="IPR050091">
    <property type="entry name" value="PKS_NRPS_Biosynth_Enz"/>
</dbReference>
<dbReference type="SUPFAM" id="SSF56214">
    <property type="entry name" value="4'-phosphopantetheinyl transferase"/>
    <property type="match status" value="2"/>
</dbReference>
<dbReference type="SMART" id="SM00825">
    <property type="entry name" value="PKS_KS"/>
    <property type="match status" value="1"/>
</dbReference>
<dbReference type="InterPro" id="IPR032821">
    <property type="entry name" value="PKS_assoc"/>
</dbReference>
<dbReference type="InterPro" id="IPR016039">
    <property type="entry name" value="Thiolase-like"/>
</dbReference>
<dbReference type="InterPro" id="IPR001227">
    <property type="entry name" value="Ac_transferase_dom_sf"/>
</dbReference>
<dbReference type="PROSITE" id="PS52004">
    <property type="entry name" value="KS3_2"/>
    <property type="match status" value="1"/>
</dbReference>
<sequence length="1453" mass="157706">MTSPFKVAIIGMASRFPKAPDLTTFWHNIKGGVDAVGPYPMAARWGKQDGYYAPGSVPSLEQTYCGRGGVVTDISFDPLRYGIVPREVAEAEADQFIMLDLAREALADAGVEHGTTALQAGVILGRTMPIGPVTIRFLDRIKLLPQLRQTLRSSFPALDEGELDRFAERFLEERQAGFENSRTRNLVPGFAASRLANRLNLAGPSYILDAACASSLVAIENAIMQLQLGRCELMLAGGVHLPLTQGYWSMFTNIGALSRQEQIRPFDRDSDGLLLGEGAGLVVLKPLDAALAAGDRIHAVIEGVGTCSDGRAESLLAPFSDGQIGAFTKAWNNAGIDPGRAGYIECHGTGMPRGDEVESESLIRFFGPHMQGRQIALGSVKSMIGHTLGAAGIASVIKTASALRDGILPPSLHCRSLRGDLAGQGFYVPPQSTPWPEATPRIAGVSAFGFGGINAHLVMSAPPERRVPVARNTAQKPRLQTEETVLALSRSDPQALLADLERGELHPGQGPCRLVLFDPTPERLAKAARLVARGKAWRGKQDIFFSPDALLAAGGKLAFLFPGLGNQVNPDFRELALRFGLDLAQLSAGGGDALVADSLQTVYATDTMHRVLTSLGVVPDAIAGHSLGEWIACVSSGAIGQRELAVLVERLLALQDDVMGKGYFLLAVWCGADRLDALLRDIDGMALAVDNCPGHSVVCGSPAALEAAQRILRAQGILSVDMGIEAASHTPYIRPTLQRIRPLVEGIGLSQPAIPLWSASLAGPFPHSDAAVKELIVETMASPVRFRELVERMHDEGFRLFVQIGNAGLSGFVADTLKGKDFMTLDASGQDKSTEQMLRRVAAGLFAEGRTIDFAQFGLLAREPAPRTHAIPLEPSMVEFHAVPSFAPFAPEGPAPQDTPYDASLDLFRRAQQDVIAALAQEPLARGDEGLPCKAGPLRRGAEAALDPHAVVHRQTIAIDHERYPELFHHEIYQSHDGRPIAERSAVVPMTMMIELACEVVSAYLPGRSIRAVHKVLSFRFIEVQAAVTLEARLYRKGPDSYAVVVEDRFSCLVEVADSLPAAPAVAERPIRTDQPPPFALRFDEIYRDRWLFHGPLYQGVRQIGPMDLSGIAGVVGAAGGKGALLDGAFQLAGVWFCSHHDIDNVVLPLKIDKVELFAPWAALRDPQHRYDCRVVTRQITDLEFTYDLELCRDGRVLLRVNEFAGRRFTADPNLFAIFRTPERLNGVCAQLDDGLFVFDLAFRSNWSRVMLTKSYLTGREIARVDASKTISNRNARLRGVVAAKDALKHWLYHHRQVETLFPSEIEIEHDTHGAPWARVRGQAAPLALSISHKPQIAVVIVGGEQRVGVDVETIEVRGEAFELLNYDAQEIAFFDAQPAKERAFWQTLFWSAKEAWGKCQGGGLAGAPRRIKVRAVQAGGAGWTGEVEGVAFSGRRHQDGHVISWVRGVQPQ</sequence>
<dbReference type="RefSeq" id="WP_206087511.1">
    <property type="nucleotide sequence ID" value="NZ_CP065053.1"/>
</dbReference>
<evidence type="ECO:0000256" key="2">
    <source>
        <dbReference type="ARBA" id="ARBA00022553"/>
    </source>
</evidence>
<dbReference type="Pfam" id="PF16197">
    <property type="entry name" value="KAsynt_C_assoc"/>
    <property type="match status" value="1"/>
</dbReference>
<dbReference type="SUPFAM" id="SSF52151">
    <property type="entry name" value="FabD/lysophospholipase-like"/>
    <property type="match status" value="1"/>
</dbReference>
<dbReference type="InterPro" id="IPR014030">
    <property type="entry name" value="Ketoacyl_synth_N"/>
</dbReference>
<dbReference type="Gene3D" id="3.30.70.250">
    <property type="entry name" value="Malonyl-CoA ACP transacylase, ACP-binding"/>
    <property type="match status" value="1"/>
</dbReference>
<dbReference type="InterPro" id="IPR008278">
    <property type="entry name" value="4-PPantetheinyl_Trfase_dom"/>
</dbReference>
<dbReference type="Gene3D" id="3.40.47.10">
    <property type="match status" value="1"/>
</dbReference>
<dbReference type="Pfam" id="PF14765">
    <property type="entry name" value="PS-DH"/>
    <property type="match status" value="1"/>
</dbReference>
<evidence type="ECO:0000259" key="4">
    <source>
        <dbReference type="PROSITE" id="PS52004"/>
    </source>
</evidence>
<dbReference type="InterPro" id="IPR037143">
    <property type="entry name" value="4-PPantetheinyl_Trfase_dom_sf"/>
</dbReference>
<dbReference type="InterPro" id="IPR014031">
    <property type="entry name" value="Ketoacyl_synth_C"/>
</dbReference>
<keyword evidence="3" id="KW-0808">Transferase</keyword>
<evidence type="ECO:0000256" key="3">
    <source>
        <dbReference type="ARBA" id="ARBA00022679"/>
    </source>
</evidence>
<keyword evidence="1" id="KW-0596">Phosphopantetheine</keyword>
<evidence type="ECO:0000313" key="6">
    <source>
        <dbReference type="Proteomes" id="UP000662888"/>
    </source>
</evidence>
<dbReference type="Pfam" id="PF02801">
    <property type="entry name" value="Ketoacyl-synt_C"/>
    <property type="match status" value="1"/>
</dbReference>
<dbReference type="Pfam" id="PF00109">
    <property type="entry name" value="ketoacyl-synt"/>
    <property type="match status" value="1"/>
</dbReference>
<dbReference type="InterPro" id="IPR049551">
    <property type="entry name" value="PKS_DH_C"/>
</dbReference>
<dbReference type="Gene3D" id="3.10.129.110">
    <property type="entry name" value="Polyketide synthase dehydratase"/>
    <property type="match status" value="1"/>
</dbReference>
<dbReference type="PANTHER" id="PTHR43775">
    <property type="entry name" value="FATTY ACID SYNTHASE"/>
    <property type="match status" value="1"/>
</dbReference>
<dbReference type="SUPFAM" id="SSF55048">
    <property type="entry name" value="Probable ACP-binding domain of malonyl-CoA ACP transacylase"/>
    <property type="match status" value="1"/>
</dbReference>
<dbReference type="Pfam" id="PF01648">
    <property type="entry name" value="ACPS"/>
    <property type="match status" value="1"/>
</dbReference>
<dbReference type="PANTHER" id="PTHR43775:SF37">
    <property type="entry name" value="SI:DKEY-61P9.11"/>
    <property type="match status" value="1"/>
</dbReference>
<keyword evidence="6" id="KW-1185">Reference proteome</keyword>
<evidence type="ECO:0000256" key="1">
    <source>
        <dbReference type="ARBA" id="ARBA00022450"/>
    </source>
</evidence>
<dbReference type="InterPro" id="IPR016036">
    <property type="entry name" value="Malonyl_transacylase_ACP-bd"/>
</dbReference>
<dbReference type="GO" id="GO:0016746">
    <property type="term" value="F:acyltransferase activity"/>
    <property type="evidence" value="ECO:0007669"/>
    <property type="project" value="UniProtKB-KW"/>
</dbReference>
<reference evidence="5 6" key="1">
    <citation type="submission" date="2020-11" db="EMBL/GenBank/DDBJ databases">
        <authorList>
            <person name="Sun Q."/>
        </authorList>
    </citation>
    <scope>NUCLEOTIDE SEQUENCE [LARGE SCALE GENOMIC DNA]</scope>
    <source>
        <strain evidence="5 6">P8398</strain>
    </source>
</reference>
<dbReference type="InterPro" id="IPR018201">
    <property type="entry name" value="Ketoacyl_synth_AS"/>
</dbReference>
<dbReference type="PROSITE" id="PS00606">
    <property type="entry name" value="KS3_1"/>
    <property type="match status" value="1"/>
</dbReference>
<protein>
    <submittedName>
        <fullName evidence="5">Acyltransferase domain-containing protein</fullName>
    </submittedName>
</protein>